<comment type="caution">
    <text evidence="2">The sequence shown here is derived from an EMBL/GenBank/DDBJ whole genome shotgun (WGS) entry which is preliminary data.</text>
</comment>
<dbReference type="Proteomes" id="UP000580250">
    <property type="component" value="Unassembled WGS sequence"/>
</dbReference>
<protein>
    <submittedName>
        <fullName evidence="2">Uncharacterized protein</fullName>
    </submittedName>
</protein>
<evidence type="ECO:0000313" key="2">
    <source>
        <dbReference type="EMBL" id="CAD2204146.1"/>
    </source>
</evidence>
<dbReference type="EMBL" id="CAJEWN010002530">
    <property type="protein sequence ID" value="CAD2204146.1"/>
    <property type="molecule type" value="Genomic_DNA"/>
</dbReference>
<accession>A0A6V7XXV8</accession>
<sequence length="81" mass="9690">MTTKQYRPYYEKGRIMPGMETLPFGFREIPNDLGHPRQRQPEQPHNAEPQTRQIDDSILNLEDVQGSSNWTNRDYLTRYHQ</sequence>
<name>A0A6V7XXV8_MELEN</name>
<reference evidence="2 3" key="1">
    <citation type="submission" date="2020-08" db="EMBL/GenBank/DDBJ databases">
        <authorList>
            <person name="Koutsovoulos G."/>
            <person name="Danchin GJ E."/>
        </authorList>
    </citation>
    <scope>NUCLEOTIDE SEQUENCE [LARGE SCALE GENOMIC DNA]</scope>
</reference>
<gene>
    <name evidence="2" type="ORF">MENT_LOCUS57871</name>
</gene>
<organism evidence="2 3">
    <name type="scientific">Meloidogyne enterolobii</name>
    <name type="common">Root-knot nematode worm</name>
    <name type="synonym">Meloidogyne mayaguensis</name>
    <dbReference type="NCBI Taxonomy" id="390850"/>
    <lineage>
        <taxon>Eukaryota</taxon>
        <taxon>Metazoa</taxon>
        <taxon>Ecdysozoa</taxon>
        <taxon>Nematoda</taxon>
        <taxon>Chromadorea</taxon>
        <taxon>Rhabditida</taxon>
        <taxon>Tylenchina</taxon>
        <taxon>Tylenchomorpha</taxon>
        <taxon>Tylenchoidea</taxon>
        <taxon>Meloidogynidae</taxon>
        <taxon>Meloidogyninae</taxon>
        <taxon>Meloidogyne</taxon>
    </lineage>
</organism>
<dbReference type="AlphaFoldDB" id="A0A6V7XXV8"/>
<evidence type="ECO:0000313" key="3">
    <source>
        <dbReference type="Proteomes" id="UP000580250"/>
    </source>
</evidence>
<feature type="region of interest" description="Disordered" evidence="1">
    <location>
        <begin position="26"/>
        <end position="81"/>
    </location>
</feature>
<evidence type="ECO:0000256" key="1">
    <source>
        <dbReference type="SAM" id="MobiDB-lite"/>
    </source>
</evidence>
<feature type="compositionally biased region" description="Polar residues" evidence="1">
    <location>
        <begin position="65"/>
        <end position="74"/>
    </location>
</feature>
<proteinExistence type="predicted"/>